<dbReference type="GO" id="GO:0005634">
    <property type="term" value="C:nucleus"/>
    <property type="evidence" value="ECO:0007669"/>
    <property type="project" value="UniProtKB-SubCell"/>
</dbReference>
<reference evidence="4" key="1">
    <citation type="journal article" date="2017" name="Genome Biol.">
        <title>Comparative genomics reveals high biological diversity and specific adaptations in the industrially and medically important fungal genus Aspergillus.</title>
        <authorList>
            <person name="de Vries R.P."/>
            <person name="Riley R."/>
            <person name="Wiebenga A."/>
            <person name="Aguilar-Osorio G."/>
            <person name="Amillis S."/>
            <person name="Uchima C.A."/>
            <person name="Anderluh G."/>
            <person name="Asadollahi M."/>
            <person name="Askin M."/>
            <person name="Barry K."/>
            <person name="Battaglia E."/>
            <person name="Bayram O."/>
            <person name="Benocci T."/>
            <person name="Braus-Stromeyer S.A."/>
            <person name="Caldana C."/>
            <person name="Canovas D."/>
            <person name="Cerqueira G.C."/>
            <person name="Chen F."/>
            <person name="Chen W."/>
            <person name="Choi C."/>
            <person name="Clum A."/>
            <person name="Dos Santos R.A."/>
            <person name="Damasio A.R."/>
            <person name="Diallinas G."/>
            <person name="Emri T."/>
            <person name="Fekete E."/>
            <person name="Flipphi M."/>
            <person name="Freyberg S."/>
            <person name="Gallo A."/>
            <person name="Gournas C."/>
            <person name="Habgood R."/>
            <person name="Hainaut M."/>
            <person name="Harispe M.L."/>
            <person name="Henrissat B."/>
            <person name="Hilden K.S."/>
            <person name="Hope R."/>
            <person name="Hossain A."/>
            <person name="Karabika E."/>
            <person name="Karaffa L."/>
            <person name="Karanyi Z."/>
            <person name="Krasevec N."/>
            <person name="Kuo A."/>
            <person name="Kusch H."/>
            <person name="LaButti K."/>
            <person name="Lagendijk E.L."/>
            <person name="Lapidus A."/>
            <person name="Levasseur A."/>
            <person name="Lindquist E."/>
            <person name="Lipzen A."/>
            <person name="Logrieco A.F."/>
            <person name="MacCabe A."/>
            <person name="Maekelae M.R."/>
            <person name="Malavazi I."/>
            <person name="Melin P."/>
            <person name="Meyer V."/>
            <person name="Mielnichuk N."/>
            <person name="Miskei M."/>
            <person name="Molnar A.P."/>
            <person name="Mule G."/>
            <person name="Ngan C.Y."/>
            <person name="Orejas M."/>
            <person name="Orosz E."/>
            <person name="Ouedraogo J.P."/>
            <person name="Overkamp K.M."/>
            <person name="Park H.-S."/>
            <person name="Perrone G."/>
            <person name="Piumi F."/>
            <person name="Punt P.J."/>
            <person name="Ram A.F."/>
            <person name="Ramon A."/>
            <person name="Rauscher S."/>
            <person name="Record E."/>
            <person name="Riano-Pachon D.M."/>
            <person name="Robert V."/>
            <person name="Roehrig J."/>
            <person name="Ruller R."/>
            <person name="Salamov A."/>
            <person name="Salih N.S."/>
            <person name="Samson R.A."/>
            <person name="Sandor E."/>
            <person name="Sanguinetti M."/>
            <person name="Schuetze T."/>
            <person name="Sepcic K."/>
            <person name="Shelest E."/>
            <person name="Sherlock G."/>
            <person name="Sophianopoulou V."/>
            <person name="Squina F.M."/>
            <person name="Sun H."/>
            <person name="Susca A."/>
            <person name="Todd R.B."/>
            <person name="Tsang A."/>
            <person name="Unkles S.E."/>
            <person name="van de Wiele N."/>
            <person name="van Rossen-Uffink D."/>
            <person name="Oliveira J.V."/>
            <person name="Vesth T.C."/>
            <person name="Visser J."/>
            <person name="Yu J.-H."/>
            <person name="Zhou M."/>
            <person name="Andersen M.R."/>
            <person name="Archer D.B."/>
            <person name="Baker S.E."/>
            <person name="Benoit I."/>
            <person name="Brakhage A.A."/>
            <person name="Braus G.H."/>
            <person name="Fischer R."/>
            <person name="Frisvad J.C."/>
            <person name="Goldman G.H."/>
            <person name="Houbraken J."/>
            <person name="Oakley B."/>
            <person name="Pocsi I."/>
            <person name="Scazzocchio C."/>
            <person name="Seiboth B."/>
            <person name="vanKuyk P.A."/>
            <person name="Wortman J."/>
            <person name="Dyer P.S."/>
            <person name="Grigoriev I.V."/>
        </authorList>
    </citation>
    <scope>NUCLEOTIDE SEQUENCE [LARGE SCALE GENOMIC DNA]</scope>
    <source>
        <strain evidence="4">DTO 134E9</strain>
    </source>
</reference>
<dbReference type="EMBL" id="KV878216">
    <property type="protein sequence ID" value="OJJ30906.1"/>
    <property type="molecule type" value="Genomic_DNA"/>
</dbReference>
<evidence type="ECO:0000256" key="1">
    <source>
        <dbReference type="ARBA" id="ARBA00004123"/>
    </source>
</evidence>
<protein>
    <recommendedName>
        <fullName evidence="5">Transcription factor domain-containing protein</fullName>
    </recommendedName>
</protein>
<organism evidence="3 4">
    <name type="scientific">Aspergillus wentii DTO 134E9</name>
    <dbReference type="NCBI Taxonomy" id="1073089"/>
    <lineage>
        <taxon>Eukaryota</taxon>
        <taxon>Fungi</taxon>
        <taxon>Dikarya</taxon>
        <taxon>Ascomycota</taxon>
        <taxon>Pezizomycotina</taxon>
        <taxon>Eurotiomycetes</taxon>
        <taxon>Eurotiomycetidae</taxon>
        <taxon>Eurotiales</taxon>
        <taxon>Aspergillaceae</taxon>
        <taxon>Aspergillus</taxon>
        <taxon>Aspergillus subgen. Cremei</taxon>
    </lineage>
</organism>
<name>A0A1L9R7K8_ASPWE</name>
<proteinExistence type="predicted"/>
<dbReference type="GeneID" id="63748001"/>
<sequence length="632" mass="70616">MASSINWESSPDIQQRSSQQLTFIGYDNIHSLTAESASRHRKPIFTEAERQNMSDALARVDANHQLAELDKYSFSLSQSVFFTKFHGPFGVFTLPECQPEPRAVDAASATHIPEDSPISLPDTWLDVAEAFHSIDQEVTHNARVSFDLLPEELDVVSPTTQDPQFLDIELPGNQIDIIQPTQLPFLSGDPCPWILLSHYKEKIIRLSSPTRNQDKSPWVKLVMPCAMGALAEQTMGGTPNSARLALLNSILATSAFHIQHNNPSLAGGVVLGEHYAQQAESHLRQCMDGSGALSTTKGKYKEVLMAALSLSNAFMIKGDPDTQLAYLLHAERFINAHGFKKNMLSSKRRALHHCYAYMRIMAETTVFPDNSNNEIAEYSLNDSRVSNDRFRATTTVSWTDDTMATEKDPWMAQRDLHLAIPGRWGLTLFPELYGVTETFLMLLSQIVRLANERDLTLTSPVSGRNALGLRDFSIWAKALEKGTRMLLESSTVGFGDESFGPNSGSMAQVMYTALLIFLYRRVYDVDASLLQKEVQQIQSLLVRIQEEDGFLNDSTSTTLIWPTFIAASEATEPDSQAYFSLWFDSTSKATGLVSASLAKKITETIWAKRRNAKFSCSWPELLRAKEFRFMSA</sequence>
<evidence type="ECO:0000256" key="2">
    <source>
        <dbReference type="ARBA" id="ARBA00023242"/>
    </source>
</evidence>
<dbReference type="CDD" id="cd12148">
    <property type="entry name" value="fungal_TF_MHR"/>
    <property type="match status" value="1"/>
</dbReference>
<dbReference type="VEuPathDB" id="FungiDB:ASPWEDRAFT_186866"/>
<dbReference type="Pfam" id="PF11951">
    <property type="entry name" value="Fungal_trans_2"/>
    <property type="match status" value="1"/>
</dbReference>
<evidence type="ECO:0000313" key="3">
    <source>
        <dbReference type="EMBL" id="OJJ30906.1"/>
    </source>
</evidence>
<dbReference type="Proteomes" id="UP000184383">
    <property type="component" value="Unassembled WGS sequence"/>
</dbReference>
<dbReference type="AlphaFoldDB" id="A0A1L9R7K8"/>
<comment type="subcellular location">
    <subcellularLocation>
        <location evidence="1">Nucleus</location>
    </subcellularLocation>
</comment>
<dbReference type="PANTHER" id="PTHR37534:SF46">
    <property type="entry name" value="ZN(II)2CYS6 TRANSCRIPTION FACTOR (EUROFUNG)"/>
    <property type="match status" value="1"/>
</dbReference>
<keyword evidence="4" id="KW-1185">Reference proteome</keyword>
<dbReference type="RefSeq" id="XP_040684583.1">
    <property type="nucleotide sequence ID" value="XM_040832153.1"/>
</dbReference>
<gene>
    <name evidence="3" type="ORF">ASPWEDRAFT_186866</name>
</gene>
<dbReference type="InterPro" id="IPR021858">
    <property type="entry name" value="Fun_TF"/>
</dbReference>
<evidence type="ECO:0000313" key="4">
    <source>
        <dbReference type="Proteomes" id="UP000184383"/>
    </source>
</evidence>
<accession>A0A1L9R7K8</accession>
<dbReference type="OrthoDB" id="3477330at2759"/>
<keyword evidence="2" id="KW-0539">Nucleus</keyword>
<dbReference type="PANTHER" id="PTHR37534">
    <property type="entry name" value="TRANSCRIPTIONAL ACTIVATOR PROTEIN UGA3"/>
    <property type="match status" value="1"/>
</dbReference>
<evidence type="ECO:0008006" key="5">
    <source>
        <dbReference type="Google" id="ProtNLM"/>
    </source>
</evidence>